<proteinExistence type="predicted"/>
<dbReference type="Proteomes" id="UP000189376">
    <property type="component" value="Unassembled WGS sequence"/>
</dbReference>
<dbReference type="InterPro" id="IPR045748">
    <property type="entry name" value="DcaP"/>
</dbReference>
<sequence>MWGIPVKKIKTLVLAMSAVSLTGIMVPAHAATDAEVDALRKEVGELKQLVQQLSSQQKTALAANTPAAPQTATVANPPAPQGKPRWMQMPDGQTQVKLYGNVRVDATYDFKGSNGSISNAANYPLNKDDPRQDSLNVSAATTRIGLDILRPTQYGDLTGKIEADFMGGNGDNGSGTFRVRHAYMSLGKWLAGQTTSPFVNTDTSPETLDFTGAVGTGTTRTVQVRYTQPIDAQQKILFALEGGDVEKVGNVAGGSRFPALTTRYDFKTADNKGLLQLHGLAHENRVAPKDNSSEEKFGWGVGIGGKYDITPQDSVMANYYHVKGDGRYLSYSNSAYAYDTVSQDINLGEFDSAVIGYQRKWNPILRSTFAIGGVQYKDDSTYANTNLNNTSYNKEIYNALVNLIWNPVKNIDLGAEYTYGQRETFAGDKGDYSRINLLAKYNF</sequence>
<feature type="region of interest" description="Disordered" evidence="1">
    <location>
        <begin position="60"/>
        <end position="86"/>
    </location>
</feature>
<evidence type="ECO:0000256" key="2">
    <source>
        <dbReference type="SAM" id="SignalP"/>
    </source>
</evidence>
<feature type="compositionally biased region" description="Low complexity" evidence="1">
    <location>
        <begin position="60"/>
        <end position="76"/>
    </location>
</feature>
<dbReference type="AlphaFoldDB" id="A0A1V2V2T7"/>
<dbReference type="EMBL" id="LFZS01000001">
    <property type="protein sequence ID" value="ONN56558.1"/>
    <property type="molecule type" value="Genomic_DNA"/>
</dbReference>
<feature type="chain" id="PRO_5012821544" evidence="2">
    <location>
        <begin position="31"/>
        <end position="443"/>
    </location>
</feature>
<dbReference type="SUPFAM" id="SSF56935">
    <property type="entry name" value="Porins"/>
    <property type="match status" value="1"/>
</dbReference>
<name>A0A1V2V2T7_9GAMM</name>
<evidence type="ECO:0000313" key="4">
    <source>
        <dbReference type="Proteomes" id="UP000189376"/>
    </source>
</evidence>
<keyword evidence="2" id="KW-0732">Signal</keyword>
<gene>
    <name evidence="3" type="ORF">AC058_02515</name>
</gene>
<feature type="signal peptide" evidence="2">
    <location>
        <begin position="1"/>
        <end position="30"/>
    </location>
</feature>
<evidence type="ECO:0000256" key="1">
    <source>
        <dbReference type="SAM" id="MobiDB-lite"/>
    </source>
</evidence>
<comment type="caution">
    <text evidence="3">The sequence shown here is derived from an EMBL/GenBank/DDBJ whole genome shotgun (WGS) entry which is preliminary data.</text>
</comment>
<keyword evidence="4" id="KW-1185">Reference proteome</keyword>
<evidence type="ECO:0000313" key="3">
    <source>
        <dbReference type="EMBL" id="ONN56558.1"/>
    </source>
</evidence>
<organism evidence="3 4">
    <name type="scientific">Acinetobacter genomosp. 33YU</name>
    <dbReference type="NCBI Taxonomy" id="1675530"/>
    <lineage>
        <taxon>Bacteria</taxon>
        <taxon>Pseudomonadati</taxon>
        <taxon>Pseudomonadota</taxon>
        <taxon>Gammaproteobacteria</taxon>
        <taxon>Moraxellales</taxon>
        <taxon>Moraxellaceae</taxon>
        <taxon>Acinetobacter</taxon>
    </lineage>
</organism>
<protein>
    <submittedName>
        <fullName evidence="3">DcaP-like protein</fullName>
    </submittedName>
</protein>
<accession>A0A1V2V2T7</accession>
<reference evidence="3 4" key="1">
    <citation type="submission" date="2015-07" db="EMBL/GenBank/DDBJ databases">
        <title>Acinetobacter yuneri, a novel member of Acinetobacter calcoaceticus-Acinetobacter baumannii complex isolated from clinical specimen.</title>
        <authorList>
            <person name="Yu Y."/>
        </authorList>
    </citation>
    <scope>NUCLEOTIDE SEQUENCE [LARGE SCALE GENOMIC DNA]</scope>
    <source>
        <strain evidence="3 4">A362</strain>
    </source>
</reference>
<dbReference type="Pfam" id="PF19577">
    <property type="entry name" value="DcaP"/>
    <property type="match status" value="1"/>
</dbReference>